<dbReference type="InterPro" id="IPR036259">
    <property type="entry name" value="MFS_trans_sf"/>
</dbReference>
<dbReference type="SUPFAM" id="SSF103473">
    <property type="entry name" value="MFS general substrate transporter"/>
    <property type="match status" value="1"/>
</dbReference>
<dbReference type="EMBL" id="HBGE01012947">
    <property type="protein sequence ID" value="CAD9101596.1"/>
    <property type="molecule type" value="Transcribed_RNA"/>
</dbReference>
<evidence type="ECO:0000256" key="1">
    <source>
        <dbReference type="SAM" id="Phobius"/>
    </source>
</evidence>
<protein>
    <recommendedName>
        <fullName evidence="3">Major facilitator superfamily (MFS) profile domain-containing protein</fullName>
    </recommendedName>
</protein>
<accession>A0A7S1PSU0</accession>
<feature type="transmembrane region" description="Helical" evidence="1">
    <location>
        <begin position="245"/>
        <end position="262"/>
    </location>
</feature>
<feature type="transmembrane region" description="Helical" evidence="1">
    <location>
        <begin position="214"/>
        <end position="233"/>
    </location>
</feature>
<name>A0A7S1PSU0_ALECA</name>
<reference evidence="2" key="1">
    <citation type="submission" date="2021-01" db="EMBL/GenBank/DDBJ databases">
        <authorList>
            <person name="Corre E."/>
            <person name="Pelletier E."/>
            <person name="Niang G."/>
            <person name="Scheremetjew M."/>
            <person name="Finn R."/>
            <person name="Kale V."/>
            <person name="Holt S."/>
            <person name="Cochrane G."/>
            <person name="Meng A."/>
            <person name="Brown T."/>
            <person name="Cohen L."/>
        </authorList>
    </citation>
    <scope>NUCLEOTIDE SEQUENCE</scope>
    <source>
        <strain evidence="2">OF101</strain>
    </source>
</reference>
<dbReference type="AlphaFoldDB" id="A0A7S1PSU0"/>
<keyword evidence="1" id="KW-0472">Membrane</keyword>
<keyword evidence="1" id="KW-0812">Transmembrane</keyword>
<gene>
    <name evidence="2" type="ORF">ACAT0790_LOCUS7663</name>
</gene>
<evidence type="ECO:0000313" key="2">
    <source>
        <dbReference type="EMBL" id="CAD9101596.1"/>
    </source>
</evidence>
<feature type="transmembrane region" description="Helical" evidence="1">
    <location>
        <begin position="32"/>
        <end position="50"/>
    </location>
</feature>
<dbReference type="Gene3D" id="1.20.1250.20">
    <property type="entry name" value="MFS general substrate transporter like domains"/>
    <property type="match status" value="1"/>
</dbReference>
<proteinExistence type="predicted"/>
<keyword evidence="1" id="KW-1133">Transmembrane helix</keyword>
<evidence type="ECO:0008006" key="3">
    <source>
        <dbReference type="Google" id="ProtNLM"/>
    </source>
</evidence>
<organism evidence="2">
    <name type="scientific">Alexandrium catenella</name>
    <name type="common">Red tide dinoflagellate</name>
    <name type="synonym">Gonyaulax catenella</name>
    <dbReference type="NCBI Taxonomy" id="2925"/>
    <lineage>
        <taxon>Eukaryota</taxon>
        <taxon>Sar</taxon>
        <taxon>Alveolata</taxon>
        <taxon>Dinophyceae</taxon>
        <taxon>Gonyaulacales</taxon>
        <taxon>Pyrocystaceae</taxon>
        <taxon>Alexandrium</taxon>
    </lineage>
</organism>
<sequence length="275" mass="29507">MAVWLARQGSAFGLGLGLGPYIGAKIGGAKSFFWSSVVFVASMLYVLGTVPETLSPDDRKSFNLAACSPLRFLKLFQNRVMSTLAVTVGLQGFGDYLNVYDINYLFLKTVFDAGQTEIGRYASAVGVTQFISGNVMGHAIKVMGQKAATLGANAMWSVAMALLGSARNVQQIVASLGAMCFGHMRNSAVSAYILKHGQSSGMGRSEIVAAQANLLALLKVFIPLFYGNLFAAATSKGRNFPGAPYFFIAFVTCLSQLCFWTVDPDREESREAVRA</sequence>